<reference evidence="3" key="1">
    <citation type="submission" date="2021-01" db="EMBL/GenBank/DDBJ databases">
        <authorList>
            <person name="Li R."/>
            <person name="Bekaert M."/>
        </authorList>
    </citation>
    <scope>NUCLEOTIDE SEQUENCE</scope>
    <source>
        <strain evidence="3">Farmed</strain>
    </source>
</reference>
<organism evidence="3 4">
    <name type="scientific">Acanthosepion pharaonis</name>
    <name type="common">Pharaoh cuttlefish</name>
    <name type="synonym">Sepia pharaonis</name>
    <dbReference type="NCBI Taxonomy" id="158019"/>
    <lineage>
        <taxon>Eukaryota</taxon>
        <taxon>Metazoa</taxon>
        <taxon>Spiralia</taxon>
        <taxon>Lophotrochozoa</taxon>
        <taxon>Mollusca</taxon>
        <taxon>Cephalopoda</taxon>
        <taxon>Coleoidea</taxon>
        <taxon>Decapodiformes</taxon>
        <taxon>Sepiida</taxon>
        <taxon>Sepiina</taxon>
        <taxon>Sepiidae</taxon>
        <taxon>Acanthosepion</taxon>
    </lineage>
</organism>
<dbReference type="SUPFAM" id="SSF49899">
    <property type="entry name" value="Concanavalin A-like lectins/glucanases"/>
    <property type="match status" value="3"/>
</dbReference>
<keyword evidence="4" id="KW-1185">Reference proteome</keyword>
<comment type="caution">
    <text evidence="3">The sequence shown here is derived from an EMBL/GenBank/DDBJ whole genome shotgun (WGS) entry which is preliminary data.</text>
</comment>
<dbReference type="OrthoDB" id="6115035at2759"/>
<accession>A0A812C5S4</accession>
<dbReference type="Gene3D" id="2.60.120.200">
    <property type="match status" value="3"/>
</dbReference>
<proteinExistence type="predicted"/>
<comment type="caution">
    <text evidence="1">Lacks conserved residue(s) required for the propagation of feature annotation.</text>
</comment>
<evidence type="ECO:0000313" key="4">
    <source>
        <dbReference type="Proteomes" id="UP000597762"/>
    </source>
</evidence>
<protein>
    <submittedName>
        <fullName evidence="3">LAMA1_2</fullName>
    </submittedName>
</protein>
<dbReference type="GO" id="GO:0016020">
    <property type="term" value="C:membrane"/>
    <property type="evidence" value="ECO:0007669"/>
    <property type="project" value="UniProtKB-SubCell"/>
</dbReference>
<name>A0A812C5S4_ACAPH</name>
<dbReference type="Pfam" id="PF02210">
    <property type="entry name" value="Laminin_G_2"/>
    <property type="match status" value="1"/>
</dbReference>
<evidence type="ECO:0000256" key="1">
    <source>
        <dbReference type="PROSITE-ProRule" id="PRU00122"/>
    </source>
</evidence>
<dbReference type="CDD" id="cd00110">
    <property type="entry name" value="LamG"/>
    <property type="match status" value="2"/>
</dbReference>
<dbReference type="InterPro" id="IPR001791">
    <property type="entry name" value="Laminin_G"/>
</dbReference>
<gene>
    <name evidence="3" type="ORF">SPHA_28815</name>
</gene>
<dbReference type="AlphaFoldDB" id="A0A812C5S4"/>
<evidence type="ECO:0000313" key="3">
    <source>
        <dbReference type="EMBL" id="CAE1254180.1"/>
    </source>
</evidence>
<dbReference type="PROSITE" id="PS50025">
    <property type="entry name" value="LAM_G_DOMAIN"/>
    <property type="match status" value="2"/>
</dbReference>
<dbReference type="InterPro" id="IPR050372">
    <property type="entry name" value="Neurexin-related_CASP"/>
</dbReference>
<feature type="domain" description="Laminin G" evidence="2">
    <location>
        <begin position="68"/>
        <end position="244"/>
    </location>
</feature>
<dbReference type="PANTHER" id="PTHR15036">
    <property type="entry name" value="PIKACHURIN-LIKE PROTEIN"/>
    <property type="match status" value="1"/>
</dbReference>
<dbReference type="SMART" id="SM00282">
    <property type="entry name" value="LamG"/>
    <property type="match status" value="3"/>
</dbReference>
<dbReference type="PANTHER" id="PTHR15036:SF85">
    <property type="entry name" value="SP2353, ISOFORM A"/>
    <property type="match status" value="1"/>
</dbReference>
<evidence type="ECO:0000259" key="2">
    <source>
        <dbReference type="PROSITE" id="PS50025"/>
    </source>
</evidence>
<sequence>MKNKTKQIEEDVKKSKMAVESIVKQLKEFFPDPCTSISNNINQLRLNVSQIRQKIQLARTIVSSMKIPVSLNGEQHLEMMLNQKTESREIQTSVEICIKPRTTDSVILSLQANNSISYSLALVDSKPLLTILDVNGEMLKTLEPDTKLIKNNWYQFLIHRNGQNFSLSVNPTDSKYERITVQKFIPDFSPEQIPLSLVSLGGYPKNFPINNSEKLKGCIAYLNVNGHSTRIFSPLKSGLYPSVCKIDSESYTNTSMVFEGNGFALLESDVLKKPFTLVRLGFKTFQKNALLMSIKNTSKMLLIVTLIEGNIHVERRGKTSSIARQSQGTEFSNGQLHTIQVMVIKNQLEIKTSSEKVEFEDKDASSDEMLFDEGISLGGLASNVRNESKYRSYTGCLSNVSIDNTPLNLLYLKDGRHVYQGECQGNVWISCAQFTESSVPVSLTKYDHVRSISLMVSAQAQGVALFFERKDKFSIKLQLTTMSLEVFDYKNDENEIIPKKNESRFWHLLHIEDQQGNIHITLDGEQSVDMAYKENTGWFYSNADDFSMFVTVGGLPKDHEHFKKLDTFIGSISTLFIQHLPINLNREVGSSYNLLVCEKPTVELFPNKLNCTNSVGG</sequence>
<dbReference type="Pfam" id="PF00054">
    <property type="entry name" value="Laminin_G_1"/>
    <property type="match status" value="1"/>
</dbReference>
<dbReference type="InterPro" id="IPR013320">
    <property type="entry name" value="ConA-like_dom_sf"/>
</dbReference>
<dbReference type="Proteomes" id="UP000597762">
    <property type="component" value="Unassembled WGS sequence"/>
</dbReference>
<feature type="domain" description="Laminin G" evidence="2">
    <location>
        <begin position="253"/>
        <end position="423"/>
    </location>
</feature>
<dbReference type="EMBL" id="CAHIKZ030001136">
    <property type="protein sequence ID" value="CAE1254180.1"/>
    <property type="molecule type" value="Genomic_DNA"/>
</dbReference>
<keyword evidence="1" id="KW-1015">Disulfide bond</keyword>
<feature type="disulfide bond" evidence="1">
    <location>
        <begin position="396"/>
        <end position="423"/>
    </location>
</feature>